<comment type="caution">
    <text evidence="2">The sequence shown here is derived from an EMBL/GenBank/DDBJ whole genome shotgun (WGS) entry which is preliminary data.</text>
</comment>
<keyword evidence="1" id="KW-0812">Transmembrane</keyword>
<dbReference type="PANTHER" id="PTHR40394">
    <property type="entry name" value="LIPOPROTEIN-RELATED"/>
    <property type="match status" value="1"/>
</dbReference>
<dbReference type="PANTHER" id="PTHR40394:SF2">
    <property type="entry name" value="QUINOL:CYTOCHROME C OXIDOREDUCTASE MEMBRANE PROTEIN"/>
    <property type="match status" value="1"/>
</dbReference>
<evidence type="ECO:0000313" key="2">
    <source>
        <dbReference type="EMBL" id="MCW8084771.1"/>
    </source>
</evidence>
<feature type="transmembrane region" description="Helical" evidence="1">
    <location>
        <begin position="78"/>
        <end position="100"/>
    </location>
</feature>
<keyword evidence="3" id="KW-1185">Reference proteome</keyword>
<proteinExistence type="predicted"/>
<dbReference type="EMBL" id="JAPFQI010000001">
    <property type="protein sequence ID" value="MCW8084771.1"/>
    <property type="molecule type" value="Genomic_DNA"/>
</dbReference>
<protein>
    <submittedName>
        <fullName evidence="2">DUF3341 domain-containing protein</fullName>
    </submittedName>
</protein>
<name>A0ABT3NRJ4_9PROT</name>
<accession>A0ABT3NRJ4</accession>
<dbReference type="Proteomes" id="UP001526430">
    <property type="component" value="Unassembled WGS sequence"/>
</dbReference>
<reference evidence="2 3" key="1">
    <citation type="submission" date="2022-10" db="EMBL/GenBank/DDBJ databases">
        <title>Roseococcus glaciei nov., sp. nov., isolated from glacier.</title>
        <authorList>
            <person name="Liu Q."/>
            <person name="Xin Y.-H."/>
        </authorList>
    </citation>
    <scope>NUCLEOTIDE SEQUENCE [LARGE SCALE GENOMIC DNA]</scope>
    <source>
        <strain evidence="2 3">MDT2-1-1</strain>
    </source>
</reference>
<organism evidence="2 3">
    <name type="scientific">Sabulicella glaciei</name>
    <dbReference type="NCBI Taxonomy" id="2984948"/>
    <lineage>
        <taxon>Bacteria</taxon>
        <taxon>Pseudomonadati</taxon>
        <taxon>Pseudomonadota</taxon>
        <taxon>Alphaproteobacteria</taxon>
        <taxon>Acetobacterales</taxon>
        <taxon>Acetobacteraceae</taxon>
        <taxon>Sabulicella</taxon>
    </lineage>
</organism>
<evidence type="ECO:0000313" key="3">
    <source>
        <dbReference type="Proteomes" id="UP001526430"/>
    </source>
</evidence>
<dbReference type="RefSeq" id="WP_301588485.1">
    <property type="nucleotide sequence ID" value="NZ_JAPFQI010000001.1"/>
</dbReference>
<gene>
    <name evidence="2" type="ORF">OF850_03955</name>
</gene>
<evidence type="ECO:0000256" key="1">
    <source>
        <dbReference type="SAM" id="Phobius"/>
    </source>
</evidence>
<feature type="transmembrane region" description="Helical" evidence="1">
    <location>
        <begin position="120"/>
        <end position="143"/>
    </location>
</feature>
<keyword evidence="1" id="KW-0472">Membrane</keyword>
<keyword evidence="1" id="KW-1133">Transmembrane helix</keyword>
<dbReference type="Pfam" id="PF11821">
    <property type="entry name" value="ActD"/>
    <property type="match status" value="1"/>
</dbReference>
<sequence length="201" mass="21528">MKRILGAALYWLFRHPPSSAEVVLPPRGAGTIAEFRDADALTEAVRAARAEGWTLFEAYAPHPVPDAAEAMGIRAAPVGWLAAGAGAAAMAGAYGLTMYLSVVDYPVNVGGRPPHAWPVFLPAAYILGVLVAALAALLAMLWLNGLPRLHHPVFAARGFLRASEDRFFLWISPDDPMHTPEGAQRFLRAQASLRVSEVPPS</sequence>
<dbReference type="InterPro" id="IPR021776">
    <property type="entry name" value="ActD"/>
</dbReference>